<keyword evidence="2" id="KW-1185">Reference proteome</keyword>
<sequence>MSSRFELSPAEAAFYDRHRSYDRCYTLTQLVRWPAAELHGFDGREERIAAWAGGEPPEGAPEKAAALLSRYSPLAQVMSAFSHALRRESRTTPYPLEELRGASARRGAG</sequence>
<proteinExistence type="predicted"/>
<dbReference type="Proteomes" id="UP000546126">
    <property type="component" value="Unassembled WGS sequence"/>
</dbReference>
<dbReference type="AlphaFoldDB" id="A0A7Y6IPH9"/>
<evidence type="ECO:0000313" key="2">
    <source>
        <dbReference type="Proteomes" id="UP000546126"/>
    </source>
</evidence>
<dbReference type="EMBL" id="JABWGO010000003">
    <property type="protein sequence ID" value="NUW41925.1"/>
    <property type="molecule type" value="Genomic_DNA"/>
</dbReference>
<reference evidence="1 2" key="1">
    <citation type="submission" date="2020-06" db="EMBL/GenBank/DDBJ databases">
        <authorList>
            <person name="Chanama M."/>
        </authorList>
    </citation>
    <scope>NUCLEOTIDE SEQUENCE [LARGE SCALE GENOMIC DNA]</scope>
    <source>
        <strain evidence="1 2">TBRC6557</strain>
    </source>
</reference>
<evidence type="ECO:0000313" key="1">
    <source>
        <dbReference type="EMBL" id="NUW41925.1"/>
    </source>
</evidence>
<accession>A0A7Y6IPH9</accession>
<organism evidence="1 2">
    <name type="scientific">Nonomuraea rhodomycinica</name>
    <dbReference type="NCBI Taxonomy" id="1712872"/>
    <lineage>
        <taxon>Bacteria</taxon>
        <taxon>Bacillati</taxon>
        <taxon>Actinomycetota</taxon>
        <taxon>Actinomycetes</taxon>
        <taxon>Streptosporangiales</taxon>
        <taxon>Streptosporangiaceae</taxon>
        <taxon>Nonomuraea</taxon>
    </lineage>
</organism>
<protein>
    <submittedName>
        <fullName evidence="1">Uncharacterized protein</fullName>
    </submittedName>
</protein>
<gene>
    <name evidence="1" type="ORF">HT134_17515</name>
</gene>
<name>A0A7Y6IPH9_9ACTN</name>
<dbReference type="RefSeq" id="WP_175601434.1">
    <property type="nucleotide sequence ID" value="NZ_JABWGO010000003.1"/>
</dbReference>
<comment type="caution">
    <text evidence="1">The sequence shown here is derived from an EMBL/GenBank/DDBJ whole genome shotgun (WGS) entry which is preliminary data.</text>
</comment>